<feature type="domain" description="UPAR/Ly6" evidence="4">
    <location>
        <begin position="117"/>
        <end position="193"/>
    </location>
</feature>
<feature type="domain" description="UPAR/Ly6" evidence="4">
    <location>
        <begin position="20"/>
        <end position="101"/>
    </location>
</feature>
<evidence type="ECO:0000256" key="3">
    <source>
        <dbReference type="SAM" id="SignalP"/>
    </source>
</evidence>
<evidence type="ECO:0000313" key="6">
    <source>
        <dbReference type="Proteomes" id="UP001181693"/>
    </source>
</evidence>
<keyword evidence="2" id="KW-0964">Secreted</keyword>
<keyword evidence="6" id="KW-1185">Reference proteome</keyword>
<dbReference type="AlphaFoldDB" id="A0AAV3A0Y8"/>
<dbReference type="Proteomes" id="UP001181693">
    <property type="component" value="Unassembled WGS sequence"/>
</dbReference>
<evidence type="ECO:0000259" key="4">
    <source>
        <dbReference type="Pfam" id="PF00021"/>
    </source>
</evidence>
<sequence>MASCMLGIFCVLSILAGFGHSLTCKVCMQSFSSYCSGTDVVCPAGHACASSYTLTTGDGSKLSEEFARGCVPTSRCNKTSSLSLPRGKIKMGVSCCFQDNCLPPFPTLPKDNFDPNGVTCATCSSADSDWCYTKDTMKCNGDENMCILESSHYYKPVDSLLSLRGCATKSMCDLGMQAISYGQLKMTMNITCTSAGSPLYSHLQLLFSFIVASVLSFRMMI</sequence>
<comment type="subcellular location">
    <subcellularLocation>
        <location evidence="1">Secreted</location>
    </subcellularLocation>
</comment>
<dbReference type="Pfam" id="PF00021">
    <property type="entry name" value="UPAR_LY6"/>
    <property type="match status" value="2"/>
</dbReference>
<proteinExistence type="predicted"/>
<dbReference type="CDD" id="cd23572">
    <property type="entry name" value="TFP_LU_ECD_PINLYP_rpt2"/>
    <property type="match status" value="1"/>
</dbReference>
<dbReference type="SUPFAM" id="SSF57302">
    <property type="entry name" value="Snake toxin-like"/>
    <property type="match status" value="2"/>
</dbReference>
<keyword evidence="3" id="KW-0732">Signal</keyword>
<feature type="chain" id="PRO_5043393906" description="UPAR/Ly6 domain-containing protein" evidence="3">
    <location>
        <begin position="22"/>
        <end position="221"/>
    </location>
</feature>
<dbReference type="InterPro" id="IPR050918">
    <property type="entry name" value="CNF-like_PLA2_Inhibitor"/>
</dbReference>
<evidence type="ECO:0000256" key="1">
    <source>
        <dbReference type="ARBA" id="ARBA00004613"/>
    </source>
</evidence>
<accession>A0AAV3A0Y8</accession>
<dbReference type="PANTHER" id="PTHR20914">
    <property type="entry name" value="LY6/PLAUR DOMAIN-CONTAINING PROTEIN 8"/>
    <property type="match status" value="1"/>
</dbReference>
<organism evidence="5 6">
    <name type="scientific">Pyxicephalus adspersus</name>
    <name type="common">African bullfrog</name>
    <dbReference type="NCBI Taxonomy" id="30357"/>
    <lineage>
        <taxon>Eukaryota</taxon>
        <taxon>Metazoa</taxon>
        <taxon>Chordata</taxon>
        <taxon>Craniata</taxon>
        <taxon>Vertebrata</taxon>
        <taxon>Euteleostomi</taxon>
        <taxon>Amphibia</taxon>
        <taxon>Batrachia</taxon>
        <taxon>Anura</taxon>
        <taxon>Neobatrachia</taxon>
        <taxon>Ranoidea</taxon>
        <taxon>Pyxicephalidae</taxon>
        <taxon>Pyxicephalinae</taxon>
        <taxon>Pyxicephalus</taxon>
    </lineage>
</organism>
<comment type="caution">
    <text evidence="5">The sequence shown here is derived from an EMBL/GenBank/DDBJ whole genome shotgun (WGS) entry which is preliminary data.</text>
</comment>
<gene>
    <name evidence="5" type="ORF">GDO54_003252</name>
</gene>
<reference evidence="5" key="1">
    <citation type="thesis" date="2020" institute="ProQuest LLC" country="789 East Eisenhower Parkway, Ann Arbor, MI, USA">
        <title>Comparative Genomics and Chromosome Evolution.</title>
        <authorList>
            <person name="Mudd A.B."/>
        </authorList>
    </citation>
    <scope>NUCLEOTIDE SEQUENCE</scope>
    <source>
        <strain evidence="5">1538</strain>
        <tissue evidence="5">Blood</tissue>
    </source>
</reference>
<protein>
    <recommendedName>
        <fullName evidence="4">UPAR/Ly6 domain-containing protein</fullName>
    </recommendedName>
</protein>
<dbReference type="GO" id="GO:0005576">
    <property type="term" value="C:extracellular region"/>
    <property type="evidence" value="ECO:0007669"/>
    <property type="project" value="UniProtKB-SubCell"/>
</dbReference>
<evidence type="ECO:0000256" key="2">
    <source>
        <dbReference type="ARBA" id="ARBA00022525"/>
    </source>
</evidence>
<dbReference type="InterPro" id="IPR016054">
    <property type="entry name" value="LY6_UPA_recep-like"/>
</dbReference>
<dbReference type="Gene3D" id="2.10.60.10">
    <property type="entry name" value="CD59"/>
    <property type="match status" value="2"/>
</dbReference>
<dbReference type="PANTHER" id="PTHR20914:SF25">
    <property type="entry name" value="PHOSPHOLIPASE A2 INHIBITOR AND LY6_PLAUR DOMAIN-CONTAINING PROTEIN"/>
    <property type="match status" value="1"/>
</dbReference>
<dbReference type="InterPro" id="IPR045860">
    <property type="entry name" value="Snake_toxin-like_sf"/>
</dbReference>
<dbReference type="EMBL" id="DYDO01000011">
    <property type="protein sequence ID" value="DBA15788.1"/>
    <property type="molecule type" value="Genomic_DNA"/>
</dbReference>
<evidence type="ECO:0000313" key="5">
    <source>
        <dbReference type="EMBL" id="DBA15788.1"/>
    </source>
</evidence>
<name>A0AAV3A0Y8_PYXAD</name>
<feature type="signal peptide" evidence="3">
    <location>
        <begin position="1"/>
        <end position="21"/>
    </location>
</feature>